<dbReference type="Proteomes" id="UP000288168">
    <property type="component" value="Unassembled WGS sequence"/>
</dbReference>
<keyword evidence="3" id="KW-1185">Reference proteome</keyword>
<proteinExistence type="predicted"/>
<feature type="region of interest" description="Disordered" evidence="1">
    <location>
        <begin position="218"/>
        <end position="237"/>
    </location>
</feature>
<evidence type="ECO:0000313" key="2">
    <source>
        <dbReference type="EMBL" id="RSL71602.1"/>
    </source>
</evidence>
<dbReference type="EMBL" id="NKCI01000006">
    <property type="protein sequence ID" value="RSL71602.1"/>
    <property type="molecule type" value="Genomic_DNA"/>
</dbReference>
<comment type="caution">
    <text evidence="2">The sequence shown here is derived from an EMBL/GenBank/DDBJ whole genome shotgun (WGS) entry which is preliminary data.</text>
</comment>
<accession>A0A428R256</accession>
<organism evidence="2 3">
    <name type="scientific">Fusarium duplospermum</name>
    <dbReference type="NCBI Taxonomy" id="1325734"/>
    <lineage>
        <taxon>Eukaryota</taxon>
        <taxon>Fungi</taxon>
        <taxon>Dikarya</taxon>
        <taxon>Ascomycota</taxon>
        <taxon>Pezizomycotina</taxon>
        <taxon>Sordariomycetes</taxon>
        <taxon>Hypocreomycetidae</taxon>
        <taxon>Hypocreales</taxon>
        <taxon>Nectriaceae</taxon>
        <taxon>Fusarium</taxon>
        <taxon>Fusarium solani species complex</taxon>
    </lineage>
</organism>
<dbReference type="AlphaFoldDB" id="A0A428R256"/>
<dbReference type="OrthoDB" id="4927702at2759"/>
<evidence type="ECO:0000313" key="3">
    <source>
        <dbReference type="Proteomes" id="UP000288168"/>
    </source>
</evidence>
<name>A0A428R256_9HYPO</name>
<evidence type="ECO:0000256" key="1">
    <source>
        <dbReference type="SAM" id="MobiDB-lite"/>
    </source>
</evidence>
<sequence>MATLGSILDDMGSIIQSIEAIAPRLQNPRLRPSDQEVTQLHELATSMLEQAQCLRDKSISCASAWTSEIFQKSDEHMSRVHSTIRTAAQGKVKWSILRRNLAAIYQGHSASVVDSPSLKARKARKAQKGLTLRSLGAGAILAWGVSLPPSLWEEMDQLVFNDVTKQMSEAAVGSEPIAEIALNAQDIIRDLGNEEPFCGIESYHHFVHEVDELVHKQPNQHPFKKRRLDDNQGFQGPDFSVHPEPRNGENHLLASQTILAVPDMRSGSTCPDEALPVNNAPDLPIVQAGSGDELSPITLGIPTDELPGFVFFSVSRLATIRYIFEGGIEASVSQ</sequence>
<gene>
    <name evidence="2" type="ORF">CEP54_001203</name>
</gene>
<reference evidence="2 3" key="1">
    <citation type="submission" date="2017-06" db="EMBL/GenBank/DDBJ databases">
        <title>Comparative genomic analysis of Ambrosia Fusariam Clade fungi.</title>
        <authorList>
            <person name="Stajich J.E."/>
            <person name="Carrillo J."/>
            <person name="Kijimoto T."/>
            <person name="Eskalen A."/>
            <person name="O'Donnell K."/>
            <person name="Kasson M."/>
        </authorList>
    </citation>
    <scope>NUCLEOTIDE SEQUENCE [LARGE SCALE GENOMIC DNA]</scope>
    <source>
        <strain evidence="2 3">NRRL62584</strain>
    </source>
</reference>
<protein>
    <submittedName>
        <fullName evidence="2">Uncharacterized protein</fullName>
    </submittedName>
</protein>